<dbReference type="RefSeq" id="XP_060340411.1">
    <property type="nucleotide sequence ID" value="XM_060500896.1"/>
</dbReference>
<reference evidence="2 3" key="1">
    <citation type="submission" date="2016-10" db="EMBL/GenBank/DDBJ databases">
        <title>The genome sequence of Colletotrichum fioriniae PJ7.</title>
        <authorList>
            <person name="Baroncelli R."/>
        </authorList>
    </citation>
    <scope>NUCLEOTIDE SEQUENCE [LARGE SCALE GENOMIC DNA]</scope>
    <source>
        <strain evidence="2 3">IMI 384185</strain>
    </source>
</reference>
<sequence>TALTLYDVRGPPQLRAGPLVPQAGPRTINRNPAAAVREPGGEATSDDRAARGPFFPVLVCLLGAGLLYLAETLHMQPQNACQLPTSHIPTRYAYTTPTHPCETEGGKRHQGNCNSNAYRHYGYIFWSGSMKVSTTLIVRLSLEYSMIHRDSRRYQRIRILGRQ</sequence>
<evidence type="ECO:0000313" key="2">
    <source>
        <dbReference type="EMBL" id="KAK1515530.1"/>
    </source>
</evidence>
<evidence type="ECO:0000256" key="1">
    <source>
        <dbReference type="SAM" id="MobiDB-lite"/>
    </source>
</evidence>
<protein>
    <submittedName>
        <fullName evidence="2">Uncharacterized protein</fullName>
    </submittedName>
</protein>
<gene>
    <name evidence="2" type="ORF">CPAR01_16651</name>
</gene>
<dbReference type="GeneID" id="85384795"/>
<evidence type="ECO:0000313" key="3">
    <source>
        <dbReference type="Proteomes" id="UP001241169"/>
    </source>
</evidence>
<organism evidence="2 3">
    <name type="scientific">Colletotrichum paranaense</name>
    <dbReference type="NCBI Taxonomy" id="1914294"/>
    <lineage>
        <taxon>Eukaryota</taxon>
        <taxon>Fungi</taxon>
        <taxon>Dikarya</taxon>
        <taxon>Ascomycota</taxon>
        <taxon>Pezizomycotina</taxon>
        <taxon>Sordariomycetes</taxon>
        <taxon>Hypocreomycetidae</taxon>
        <taxon>Glomerellales</taxon>
        <taxon>Glomerellaceae</taxon>
        <taxon>Colletotrichum</taxon>
        <taxon>Colletotrichum acutatum species complex</taxon>
    </lineage>
</organism>
<dbReference type="EMBL" id="MOPA01000027">
    <property type="protein sequence ID" value="KAK1515530.1"/>
    <property type="molecule type" value="Genomic_DNA"/>
</dbReference>
<name>A0ABQ9RVH7_9PEZI</name>
<proteinExistence type="predicted"/>
<feature type="non-terminal residue" evidence="2">
    <location>
        <position position="1"/>
    </location>
</feature>
<accession>A0ABQ9RVH7</accession>
<keyword evidence="3" id="KW-1185">Reference proteome</keyword>
<comment type="caution">
    <text evidence="2">The sequence shown here is derived from an EMBL/GenBank/DDBJ whole genome shotgun (WGS) entry which is preliminary data.</text>
</comment>
<dbReference type="Proteomes" id="UP001241169">
    <property type="component" value="Unassembled WGS sequence"/>
</dbReference>
<feature type="region of interest" description="Disordered" evidence="1">
    <location>
        <begin position="1"/>
        <end position="47"/>
    </location>
</feature>